<dbReference type="InterPro" id="IPR033121">
    <property type="entry name" value="PEPTIDASE_A1"/>
</dbReference>
<keyword evidence="2" id="KW-0064">Aspartyl protease</keyword>
<keyword evidence="4" id="KW-0812">Transmembrane</keyword>
<keyword evidence="2" id="KW-0378">Hydrolase</keyword>
<evidence type="ECO:0000256" key="3">
    <source>
        <dbReference type="SAM" id="MobiDB-lite"/>
    </source>
</evidence>
<dbReference type="PROSITE" id="PS51767">
    <property type="entry name" value="PEPTIDASE_A1"/>
    <property type="match status" value="2"/>
</dbReference>
<dbReference type="AlphaFoldDB" id="A0A7S4PCL0"/>
<feature type="signal peptide" evidence="5">
    <location>
        <begin position="1"/>
        <end position="23"/>
    </location>
</feature>
<sequence length="572" mass="63317">MAPTAGNTLLLCLLSAQWSAVPGIVPGSNLLGLKDFERNRAEMIAQLARTTNGFESHQRSMRRLLEEEDKRETALSRSTHQLKNADQISQDDLHFDPRNSSVYDPLRSKTFSLVPKAVFLLSYADETHLKGFQSKDVVKLGDYFVETKFGSVTECNSPDFNGLDGIVGFGMPVQHQSAPPPPSGVSDMMPRSGDGISASLPVPLLFALTDPTVKDNARNHVLERRAFSFLSTDSLAELQLGGYDPDAIDGRMFLTPSITINDYVVVSLSIKFGSSELLEFTPKNPRLRYLPAILDSGTSCLVIPDSTMNGLVTESPYQRWKNLVKDPKNPRLRETFHINIAGAVFDLEFDDWWLGESNQSCVQRAPENFGGILIGDVFFRRYLVLFDLRHYPESVVIGMGKRSSQYKFAKSHPTISKIPAYKRKPVNISSETAPPRYRVPMATDRIPVHNEQMTQYYINLTVGTPGQHFTAIFDTGSSVFGIFTRCIPSAPVIGRCTFGGGATGNSGVLVESAIIILSLVVLFSVVGIFVNIWCRRRQAREEQLARAKARAVNPSNSSYGPERVVSYYGTSP</sequence>
<keyword evidence="5" id="KW-0732">Signal</keyword>
<feature type="chain" id="PRO_5030775406" description="Peptidase A1 domain-containing protein" evidence="5">
    <location>
        <begin position="24"/>
        <end position="572"/>
    </location>
</feature>
<dbReference type="PANTHER" id="PTHR47966">
    <property type="entry name" value="BETA-SITE APP-CLEAVING ENZYME, ISOFORM A-RELATED"/>
    <property type="match status" value="1"/>
</dbReference>
<reference evidence="7" key="1">
    <citation type="submission" date="2021-01" db="EMBL/GenBank/DDBJ databases">
        <authorList>
            <person name="Corre E."/>
            <person name="Pelletier E."/>
            <person name="Niang G."/>
            <person name="Scheremetjew M."/>
            <person name="Finn R."/>
            <person name="Kale V."/>
            <person name="Holt S."/>
            <person name="Cochrane G."/>
            <person name="Meng A."/>
            <person name="Brown T."/>
            <person name="Cohen L."/>
        </authorList>
    </citation>
    <scope>NUCLEOTIDE SEQUENCE</scope>
    <source>
        <strain evidence="7">CCMP 2712</strain>
    </source>
</reference>
<feature type="compositionally biased region" description="Polar residues" evidence="3">
    <location>
        <begin position="75"/>
        <end position="90"/>
    </location>
</feature>
<evidence type="ECO:0000256" key="5">
    <source>
        <dbReference type="SAM" id="SignalP"/>
    </source>
</evidence>
<dbReference type="Gene3D" id="2.40.70.10">
    <property type="entry name" value="Acid Proteases"/>
    <property type="match status" value="3"/>
</dbReference>
<name>A0A7S4PCL0_GUITH</name>
<keyword evidence="2" id="KW-0645">Protease</keyword>
<dbReference type="InterPro" id="IPR001969">
    <property type="entry name" value="Aspartic_peptidase_AS"/>
</dbReference>
<feature type="transmembrane region" description="Helical" evidence="4">
    <location>
        <begin position="513"/>
        <end position="534"/>
    </location>
</feature>
<evidence type="ECO:0000259" key="6">
    <source>
        <dbReference type="PROSITE" id="PS51767"/>
    </source>
</evidence>
<dbReference type="InterPro" id="IPR034164">
    <property type="entry name" value="Pepsin-like_dom"/>
</dbReference>
<dbReference type="SUPFAM" id="SSF50630">
    <property type="entry name" value="Acid proteases"/>
    <property type="match status" value="2"/>
</dbReference>
<feature type="domain" description="Peptidase A1" evidence="6">
    <location>
        <begin position="456"/>
        <end position="572"/>
    </location>
</feature>
<evidence type="ECO:0000313" key="7">
    <source>
        <dbReference type="EMBL" id="CAE2330614.1"/>
    </source>
</evidence>
<protein>
    <recommendedName>
        <fullName evidence="6">Peptidase A1 domain-containing protein</fullName>
    </recommendedName>
</protein>
<dbReference type="Pfam" id="PF00026">
    <property type="entry name" value="Asp"/>
    <property type="match status" value="2"/>
</dbReference>
<dbReference type="CDD" id="cd05471">
    <property type="entry name" value="pepsin_like"/>
    <property type="match status" value="1"/>
</dbReference>
<dbReference type="PANTHER" id="PTHR47966:SF51">
    <property type="entry name" value="BETA-SITE APP-CLEAVING ENZYME, ISOFORM A-RELATED"/>
    <property type="match status" value="1"/>
</dbReference>
<evidence type="ECO:0000256" key="1">
    <source>
        <dbReference type="ARBA" id="ARBA00007447"/>
    </source>
</evidence>
<accession>A0A7S4PCL0</accession>
<keyword evidence="4" id="KW-0472">Membrane</keyword>
<dbReference type="GO" id="GO:0006508">
    <property type="term" value="P:proteolysis"/>
    <property type="evidence" value="ECO:0007669"/>
    <property type="project" value="UniProtKB-KW"/>
</dbReference>
<organism evidence="7">
    <name type="scientific">Guillardia theta</name>
    <name type="common">Cryptophyte</name>
    <name type="synonym">Cryptomonas phi</name>
    <dbReference type="NCBI Taxonomy" id="55529"/>
    <lineage>
        <taxon>Eukaryota</taxon>
        <taxon>Cryptophyceae</taxon>
        <taxon>Pyrenomonadales</taxon>
        <taxon>Geminigeraceae</taxon>
        <taxon>Guillardia</taxon>
    </lineage>
</organism>
<evidence type="ECO:0000256" key="2">
    <source>
        <dbReference type="RuleBase" id="RU000454"/>
    </source>
</evidence>
<dbReference type="InterPro" id="IPR001461">
    <property type="entry name" value="Aspartic_peptidase_A1"/>
</dbReference>
<dbReference type="EMBL" id="HBKN01042139">
    <property type="protein sequence ID" value="CAE2330614.1"/>
    <property type="molecule type" value="Transcribed_RNA"/>
</dbReference>
<dbReference type="GO" id="GO:0004190">
    <property type="term" value="F:aspartic-type endopeptidase activity"/>
    <property type="evidence" value="ECO:0007669"/>
    <property type="project" value="UniProtKB-KW"/>
</dbReference>
<comment type="similarity">
    <text evidence="1 2">Belongs to the peptidase A1 family.</text>
</comment>
<dbReference type="PROSITE" id="PS00141">
    <property type="entry name" value="ASP_PROTEASE"/>
    <property type="match status" value="1"/>
</dbReference>
<dbReference type="PRINTS" id="PR00792">
    <property type="entry name" value="PEPSIN"/>
</dbReference>
<dbReference type="InterPro" id="IPR021109">
    <property type="entry name" value="Peptidase_aspartic_dom_sf"/>
</dbReference>
<gene>
    <name evidence="7" type="ORF">GTHE00462_LOCUS32967</name>
</gene>
<proteinExistence type="inferred from homology"/>
<feature type="region of interest" description="Disordered" evidence="3">
    <location>
        <begin position="75"/>
        <end position="96"/>
    </location>
</feature>
<keyword evidence="4" id="KW-1133">Transmembrane helix</keyword>
<feature type="domain" description="Peptidase A1" evidence="6">
    <location>
        <begin position="69"/>
        <end position="400"/>
    </location>
</feature>
<evidence type="ECO:0000256" key="4">
    <source>
        <dbReference type="SAM" id="Phobius"/>
    </source>
</evidence>